<gene>
    <name evidence="2" type="ORF">LTR09_001852</name>
</gene>
<feature type="compositionally biased region" description="Low complexity" evidence="1">
    <location>
        <begin position="66"/>
        <end position="75"/>
    </location>
</feature>
<reference evidence="2" key="1">
    <citation type="submission" date="2023-04" db="EMBL/GenBank/DDBJ databases">
        <title>Black Yeasts Isolated from many extreme environments.</title>
        <authorList>
            <person name="Coleine C."/>
            <person name="Stajich J.E."/>
            <person name="Selbmann L."/>
        </authorList>
    </citation>
    <scope>NUCLEOTIDE SEQUENCE</scope>
    <source>
        <strain evidence="2">CCFEE 5312</strain>
    </source>
</reference>
<feature type="compositionally biased region" description="Low complexity" evidence="1">
    <location>
        <begin position="145"/>
        <end position="165"/>
    </location>
</feature>
<organism evidence="2 3">
    <name type="scientific">Extremus antarcticus</name>
    <dbReference type="NCBI Taxonomy" id="702011"/>
    <lineage>
        <taxon>Eukaryota</taxon>
        <taxon>Fungi</taxon>
        <taxon>Dikarya</taxon>
        <taxon>Ascomycota</taxon>
        <taxon>Pezizomycotina</taxon>
        <taxon>Dothideomycetes</taxon>
        <taxon>Dothideomycetidae</taxon>
        <taxon>Mycosphaerellales</taxon>
        <taxon>Extremaceae</taxon>
        <taxon>Extremus</taxon>
    </lineage>
</organism>
<feature type="compositionally biased region" description="Basic and acidic residues" evidence="1">
    <location>
        <begin position="166"/>
        <end position="185"/>
    </location>
</feature>
<dbReference type="Proteomes" id="UP001271007">
    <property type="component" value="Unassembled WGS sequence"/>
</dbReference>
<feature type="region of interest" description="Disordered" evidence="1">
    <location>
        <begin position="43"/>
        <end position="185"/>
    </location>
</feature>
<evidence type="ECO:0000313" key="2">
    <source>
        <dbReference type="EMBL" id="KAK3057668.1"/>
    </source>
</evidence>
<protein>
    <submittedName>
        <fullName evidence="2">Uncharacterized protein</fullName>
    </submittedName>
</protein>
<keyword evidence="3" id="KW-1185">Reference proteome</keyword>
<proteinExistence type="predicted"/>
<name>A0AAJ0GHI3_9PEZI</name>
<evidence type="ECO:0000256" key="1">
    <source>
        <dbReference type="SAM" id="MobiDB-lite"/>
    </source>
</evidence>
<feature type="compositionally biased region" description="Low complexity" evidence="1">
    <location>
        <begin position="113"/>
        <end position="122"/>
    </location>
</feature>
<comment type="caution">
    <text evidence="2">The sequence shown here is derived from an EMBL/GenBank/DDBJ whole genome shotgun (WGS) entry which is preliminary data.</text>
</comment>
<sequence>MDGPQQHNTQQQPSSRLAMLAGITTPAAARAYYDDCLAELRALNTIRSQQPTASTRVSRRRRARANRISTTAMAAAPPPPSRTQQQRLEQFIWPPQQPSSTDHPARPPLSYQSAMRPSSSAVVPPPRSRHPRTGATAAPRITAYRRASQGGESSSRAGAGRPSQAHQDHEQTVRELDEEAKQHESEVAALKSELMKEKQAATLGWKLLWGQKHVIEALQSKLVKEKRATSLGWELLWNEKYEIDEINELVVGSYAEHLAKTTKLEGEIERCGGIIDGLGAEKATMEEGLEAEIEHLKGQLKRKDERMKNAFSS</sequence>
<evidence type="ECO:0000313" key="3">
    <source>
        <dbReference type="Proteomes" id="UP001271007"/>
    </source>
</evidence>
<dbReference type="EMBL" id="JAWDJX010000003">
    <property type="protein sequence ID" value="KAK3057668.1"/>
    <property type="molecule type" value="Genomic_DNA"/>
</dbReference>
<accession>A0AAJ0GHI3</accession>
<dbReference type="AlphaFoldDB" id="A0AAJ0GHI3"/>